<accession>A0A8J3BW52</accession>
<dbReference type="GO" id="GO:0044550">
    <property type="term" value="P:secondary metabolite biosynthetic process"/>
    <property type="evidence" value="ECO:0007669"/>
    <property type="project" value="TreeGrafter"/>
</dbReference>
<feature type="domain" description="Condensation" evidence="1">
    <location>
        <begin position="47"/>
        <end position="361"/>
    </location>
</feature>
<sequence>MTGDHTPSPLTFGQLSVWRVMETYPLERWSETYLRDCIPVPADTTTDQVIQAIGTLSRRHESLRTLFDDSQSGPRQHVRPAQEAVAVEVVEHDDATAVATRLAEERMVRESEFGRRFAVVTREGAPHHVAVVVDHIVSDGFGLIRLVSELSTLMGADSPAGERWLAETPPAPRDLAVEQRSEAHHSRRTTVVRHWQHLLRTLPDKHFPVPRSAGDIPGRIEAVLYSAGARVALELLSARTDASPQTLLLSLSAVACATVTGAEQPVLTLQSGNRFDPRWKSIVSSMNQYAPIPVDLGPPQAPYGDYLSRLSTSSLTAYRRGSYDYDAITDLVRRERKVELGFDNFFNFMPTDIVARPAGQLDGYPPPRVVQSRPNRQIGPRFDIKIRPGAEMPVVIRADPRLLPAPRLQALAGWFHEQLYRLADGTDTTVRQVADRCALALEV</sequence>
<dbReference type="RefSeq" id="WP_189077218.1">
    <property type="nucleotide sequence ID" value="NZ_BMMX01000001.1"/>
</dbReference>
<organism evidence="2 3">
    <name type="scientific">Mangrovihabitans endophyticus</name>
    <dbReference type="NCBI Taxonomy" id="1751298"/>
    <lineage>
        <taxon>Bacteria</taxon>
        <taxon>Bacillati</taxon>
        <taxon>Actinomycetota</taxon>
        <taxon>Actinomycetes</taxon>
        <taxon>Micromonosporales</taxon>
        <taxon>Micromonosporaceae</taxon>
        <taxon>Mangrovihabitans</taxon>
    </lineage>
</organism>
<comment type="caution">
    <text evidence="2">The sequence shown here is derived from an EMBL/GenBank/DDBJ whole genome shotgun (WGS) entry which is preliminary data.</text>
</comment>
<dbReference type="GO" id="GO:0005737">
    <property type="term" value="C:cytoplasm"/>
    <property type="evidence" value="ECO:0007669"/>
    <property type="project" value="TreeGrafter"/>
</dbReference>
<dbReference type="Gene3D" id="3.30.559.30">
    <property type="entry name" value="Nonribosomal peptide synthetase, condensation domain"/>
    <property type="match status" value="1"/>
</dbReference>
<proteinExistence type="predicted"/>
<dbReference type="InterPro" id="IPR023213">
    <property type="entry name" value="CAT-like_dom_sf"/>
</dbReference>
<name>A0A8J3BW52_9ACTN</name>
<dbReference type="EMBL" id="BMMX01000001">
    <property type="protein sequence ID" value="GGK72847.1"/>
    <property type="molecule type" value="Genomic_DNA"/>
</dbReference>
<dbReference type="AlphaFoldDB" id="A0A8J3BW52"/>
<protein>
    <recommendedName>
        <fullName evidence="1">Condensation domain-containing protein</fullName>
    </recommendedName>
</protein>
<keyword evidence="3" id="KW-1185">Reference proteome</keyword>
<dbReference type="GO" id="GO:0043041">
    <property type="term" value="P:amino acid activation for nonribosomal peptide biosynthetic process"/>
    <property type="evidence" value="ECO:0007669"/>
    <property type="project" value="TreeGrafter"/>
</dbReference>
<gene>
    <name evidence="2" type="ORF">GCM10012284_03490</name>
</gene>
<reference evidence="2" key="2">
    <citation type="submission" date="2020-09" db="EMBL/GenBank/DDBJ databases">
        <authorList>
            <person name="Sun Q."/>
            <person name="Zhou Y."/>
        </authorList>
    </citation>
    <scope>NUCLEOTIDE SEQUENCE</scope>
    <source>
        <strain evidence="2">CGMCC 4.7299</strain>
    </source>
</reference>
<dbReference type="GO" id="GO:0003824">
    <property type="term" value="F:catalytic activity"/>
    <property type="evidence" value="ECO:0007669"/>
    <property type="project" value="InterPro"/>
</dbReference>
<dbReference type="PANTHER" id="PTHR45527">
    <property type="entry name" value="NONRIBOSOMAL PEPTIDE SYNTHETASE"/>
    <property type="match status" value="1"/>
</dbReference>
<dbReference type="GO" id="GO:0008610">
    <property type="term" value="P:lipid biosynthetic process"/>
    <property type="evidence" value="ECO:0007669"/>
    <property type="project" value="UniProtKB-ARBA"/>
</dbReference>
<dbReference type="PANTHER" id="PTHR45527:SF1">
    <property type="entry name" value="FATTY ACID SYNTHASE"/>
    <property type="match status" value="1"/>
</dbReference>
<dbReference type="SUPFAM" id="SSF52777">
    <property type="entry name" value="CoA-dependent acyltransferases"/>
    <property type="match status" value="2"/>
</dbReference>
<evidence type="ECO:0000259" key="1">
    <source>
        <dbReference type="Pfam" id="PF00668"/>
    </source>
</evidence>
<evidence type="ECO:0000313" key="2">
    <source>
        <dbReference type="EMBL" id="GGK72847.1"/>
    </source>
</evidence>
<evidence type="ECO:0000313" key="3">
    <source>
        <dbReference type="Proteomes" id="UP000656042"/>
    </source>
</evidence>
<reference evidence="2" key="1">
    <citation type="journal article" date="2014" name="Int. J. Syst. Evol. Microbiol.">
        <title>Complete genome sequence of Corynebacterium casei LMG S-19264T (=DSM 44701T), isolated from a smear-ripened cheese.</title>
        <authorList>
            <consortium name="US DOE Joint Genome Institute (JGI-PGF)"/>
            <person name="Walter F."/>
            <person name="Albersmeier A."/>
            <person name="Kalinowski J."/>
            <person name="Ruckert C."/>
        </authorList>
    </citation>
    <scope>NUCLEOTIDE SEQUENCE</scope>
    <source>
        <strain evidence="2">CGMCC 4.7299</strain>
    </source>
</reference>
<dbReference type="InterPro" id="IPR001242">
    <property type="entry name" value="Condensation_dom"/>
</dbReference>
<dbReference type="Gene3D" id="3.30.559.10">
    <property type="entry name" value="Chloramphenicol acetyltransferase-like domain"/>
    <property type="match status" value="1"/>
</dbReference>
<dbReference type="Proteomes" id="UP000656042">
    <property type="component" value="Unassembled WGS sequence"/>
</dbReference>
<dbReference type="GO" id="GO:0031177">
    <property type="term" value="F:phosphopantetheine binding"/>
    <property type="evidence" value="ECO:0007669"/>
    <property type="project" value="TreeGrafter"/>
</dbReference>
<dbReference type="Pfam" id="PF00668">
    <property type="entry name" value="Condensation"/>
    <property type="match status" value="1"/>
</dbReference>